<name>A0A8B6D748_MYTGA</name>
<proteinExistence type="predicted"/>
<dbReference type="GO" id="GO:0016918">
    <property type="term" value="F:retinal binding"/>
    <property type="evidence" value="ECO:0007669"/>
    <property type="project" value="UniProtKB-KW"/>
</dbReference>
<dbReference type="PANTHER" id="PTHR21444:SF15">
    <property type="entry name" value="RECEPTOR FOR RETINOL UPTAKE STRA6"/>
    <property type="match status" value="1"/>
</dbReference>
<keyword evidence="6 8" id="KW-0472">Membrane</keyword>
<dbReference type="EMBL" id="UYJE01002866">
    <property type="protein sequence ID" value="VDI14366.1"/>
    <property type="molecule type" value="Genomic_DNA"/>
</dbReference>
<dbReference type="GO" id="GO:0005886">
    <property type="term" value="C:plasma membrane"/>
    <property type="evidence" value="ECO:0007669"/>
    <property type="project" value="UniProtKB-SubCell"/>
</dbReference>
<dbReference type="InterPro" id="IPR026612">
    <property type="entry name" value="STRA6-like"/>
</dbReference>
<evidence type="ECO:0000256" key="3">
    <source>
        <dbReference type="ARBA" id="ARBA00022475"/>
    </source>
</evidence>
<protein>
    <recommendedName>
        <fullName evidence="11">Receptor for retinol uptake STRA6</fullName>
    </recommendedName>
</protein>
<dbReference type="PANTHER" id="PTHR21444">
    <property type="entry name" value="COILED-COIL DOMAIN-CONTAINING PROTEIN 180"/>
    <property type="match status" value="1"/>
</dbReference>
<dbReference type="GO" id="GO:0034632">
    <property type="term" value="F:retinol transmembrane transporter activity"/>
    <property type="evidence" value="ECO:0007669"/>
    <property type="project" value="InterPro"/>
</dbReference>
<feature type="transmembrane region" description="Helical" evidence="8">
    <location>
        <begin position="757"/>
        <end position="776"/>
    </location>
</feature>
<dbReference type="Proteomes" id="UP000596742">
    <property type="component" value="Unassembled WGS sequence"/>
</dbReference>
<keyword evidence="4 8" id="KW-0812">Transmembrane</keyword>
<dbReference type="AlphaFoldDB" id="A0A8B6D748"/>
<evidence type="ECO:0000313" key="9">
    <source>
        <dbReference type="EMBL" id="VDI14366.1"/>
    </source>
</evidence>
<gene>
    <name evidence="9" type="ORF">MGAL_10B092002</name>
</gene>
<keyword evidence="5 8" id="KW-1133">Transmembrane helix</keyword>
<comment type="subcellular location">
    <subcellularLocation>
        <location evidence="1">Cell membrane</location>
        <topology evidence="1">Multi-pass membrane protein</topology>
    </subcellularLocation>
</comment>
<dbReference type="Pfam" id="PF14752">
    <property type="entry name" value="RBP_receptor"/>
    <property type="match status" value="2"/>
</dbReference>
<feature type="transmembrane region" description="Helical" evidence="8">
    <location>
        <begin position="655"/>
        <end position="671"/>
    </location>
</feature>
<evidence type="ECO:0000256" key="1">
    <source>
        <dbReference type="ARBA" id="ARBA00004651"/>
    </source>
</evidence>
<keyword evidence="3" id="KW-1003">Cell membrane</keyword>
<evidence type="ECO:0000256" key="5">
    <source>
        <dbReference type="ARBA" id="ARBA00022989"/>
    </source>
</evidence>
<evidence type="ECO:0000256" key="6">
    <source>
        <dbReference type="ARBA" id="ARBA00023136"/>
    </source>
</evidence>
<sequence>MVSTNVEGDGTASRDVKIASAPLLEPATKNHYPVLDIGFDHWTQRRRLDVHKTIRSHNFILVEGIVLQHHRVGKLGQLGVNQRQMVDHMQVGIFNDGWWITCSLEFSTTDVGSHAGRSFQRRVVDHMQVGVFNEGWWITSRSEFSPTDDGSHAGWSFQRRMVDHMQVGVFNDGLWITFSTGCAAYDDLSSDSEYLFYQLMVIPSVSTAYNDLRSNSVYLFYQLIFIPSVSTASNDLSSSSEYLFYQLFVIPSANTAYDDLSSNSEYLFYQLMVIPSVSTAYNDLSSDSEYIFYQLMVIPSVSTAYDDLSSDSAYIFYQLMVIPSVSTAYDDLSSNSEYLFYQLMVIPSVSTAYNDLSSDSEYIFYQLMVIPSVSTAYDDLSSDSAYIFYQLMVIPSVSTAYNDLSSDSVFLFYQLMVIPSVLEFVFLSFMITRRTKWLDKCWSRPGILYPMDIYEMKNRISFIAAFGAISFLFYEVILNSRYIFPFTGHLGVRLVCYGFIYFPIFAALTLKSPIGYAIGSLHVWVFTYKAYDDTFGCASKIDSLDQFFVVLRDWPKLLAISYLAIAMPVRFLISMKLFPHIPMINPRENTVGPMKDELEKIRCSFQGRHIRKILDPPVETVEEEKVIDGCRGKLFSCCKDLLKPWIYRNNPEFKYSARILSVYFVCFILIYKISAEFLFFLVPLFDYLLLYIAAIMEYIGWYPSIYDTPDIESARTLLYIIYYSVDSMKICFICACVIEVMLSCMIIFHMISSYRPAPITALALNLIQILLAKFVFLQERGNLLAIDNRRGFFFLTYFVFFYNTFLGVVSCLLRIIKAIVIGALFLGRLDHSTLPRRFQLMDPGFDAYVGFMHMENAHFNPVVLTFLSLLKSKTASDTKNKKGIDNELYDVKYNMNGHSHRLAIRRWQLACMLHYNPQLRIMRKNYLSNLRPSKAGVVKSKSEVKDKTSVSVTIQEKDVHMKV</sequence>
<keyword evidence="7" id="KW-0675">Receptor</keyword>
<evidence type="ECO:0008006" key="11">
    <source>
        <dbReference type="Google" id="ProtNLM"/>
    </source>
</evidence>
<organism evidence="9 10">
    <name type="scientific">Mytilus galloprovincialis</name>
    <name type="common">Mediterranean mussel</name>
    <dbReference type="NCBI Taxonomy" id="29158"/>
    <lineage>
        <taxon>Eukaryota</taxon>
        <taxon>Metazoa</taxon>
        <taxon>Spiralia</taxon>
        <taxon>Lophotrochozoa</taxon>
        <taxon>Mollusca</taxon>
        <taxon>Bivalvia</taxon>
        <taxon>Autobranchia</taxon>
        <taxon>Pteriomorphia</taxon>
        <taxon>Mytilida</taxon>
        <taxon>Mytiloidea</taxon>
        <taxon>Mytilidae</taxon>
        <taxon>Mytilinae</taxon>
        <taxon>Mytilus</taxon>
    </lineage>
</organism>
<feature type="transmembrane region" description="Helical" evidence="8">
    <location>
        <begin position="730"/>
        <end position="751"/>
    </location>
</feature>
<dbReference type="GO" id="GO:0071939">
    <property type="term" value="P:vitamin A import into cell"/>
    <property type="evidence" value="ECO:0007669"/>
    <property type="project" value="TreeGrafter"/>
</dbReference>
<evidence type="ECO:0000256" key="8">
    <source>
        <dbReference type="SAM" id="Phobius"/>
    </source>
</evidence>
<feature type="transmembrane region" description="Helical" evidence="8">
    <location>
        <begin position="410"/>
        <end position="431"/>
    </location>
</feature>
<feature type="transmembrane region" description="Helical" evidence="8">
    <location>
        <begin position="460"/>
        <end position="477"/>
    </location>
</feature>
<feature type="transmembrane region" description="Helical" evidence="8">
    <location>
        <begin position="797"/>
        <end position="827"/>
    </location>
</feature>
<keyword evidence="10" id="KW-1185">Reference proteome</keyword>
<evidence type="ECO:0000256" key="4">
    <source>
        <dbReference type="ARBA" id="ARBA00022692"/>
    </source>
</evidence>
<reference evidence="9" key="1">
    <citation type="submission" date="2018-11" db="EMBL/GenBank/DDBJ databases">
        <authorList>
            <person name="Alioto T."/>
            <person name="Alioto T."/>
        </authorList>
    </citation>
    <scope>NUCLEOTIDE SEQUENCE</scope>
</reference>
<keyword evidence="2" id="KW-0813">Transport</keyword>
<dbReference type="OrthoDB" id="2376984at2759"/>
<evidence type="ECO:0000313" key="10">
    <source>
        <dbReference type="Proteomes" id="UP000596742"/>
    </source>
</evidence>
<evidence type="ECO:0000256" key="7">
    <source>
        <dbReference type="ARBA" id="ARBA00023170"/>
    </source>
</evidence>
<dbReference type="GO" id="GO:0019841">
    <property type="term" value="F:retinol binding"/>
    <property type="evidence" value="ECO:0007669"/>
    <property type="project" value="UniProtKB-KW"/>
</dbReference>
<dbReference type="GO" id="GO:0038023">
    <property type="term" value="F:signaling receptor activity"/>
    <property type="evidence" value="ECO:0007669"/>
    <property type="project" value="InterPro"/>
</dbReference>
<accession>A0A8B6D748</accession>
<evidence type="ECO:0000256" key="2">
    <source>
        <dbReference type="ARBA" id="ARBA00022448"/>
    </source>
</evidence>
<comment type="caution">
    <text evidence="9">The sequence shown here is derived from an EMBL/GenBank/DDBJ whole genome shotgun (WGS) entry which is preliminary data.</text>
</comment>